<gene>
    <name evidence="3" type="ORF">TCIL3000_11_1420</name>
</gene>
<sequence>MDDPVTFVHDSAPEFGNRRSCGEESVDNNPGDHKVVYVKAPLVLTEYNSSVAPRSPHTVGCYSTSRHARRKRFAGTRTLYVRSDETESEPKESPEPTSDVRELVSVNQATQSAVISASGWSLSIMDAVAMGGGVMMRATNLLPSAVRDMRRIPYMTAMLVFVFFLLSFMFLLLVSEKQAQVAAKLIEHDNRQKLFFAASLVEQYLAEVNVAKRLMDPRARKPPDAIKRAKLVVEELGALCNDSIKQLHQRLIHIGPAEDIKFLLEEHVAYEANVARLIKEEMKWLEQRKLHYNHMLKYRGKTRGAGETSRAKENDQPRGPQGGRKPAVFPRTGPHLDREEKRHVKPEAPVTFLRAFIDLCLSSRIVVLIVVVLLFVFYCRLS</sequence>
<feature type="region of interest" description="Disordered" evidence="1">
    <location>
        <begin position="1"/>
        <end position="32"/>
    </location>
</feature>
<feature type="region of interest" description="Disordered" evidence="1">
    <location>
        <begin position="301"/>
        <end position="342"/>
    </location>
</feature>
<organism evidence="3">
    <name type="scientific">Trypanosoma congolense (strain IL3000)</name>
    <dbReference type="NCBI Taxonomy" id="1068625"/>
    <lineage>
        <taxon>Eukaryota</taxon>
        <taxon>Discoba</taxon>
        <taxon>Euglenozoa</taxon>
        <taxon>Kinetoplastea</taxon>
        <taxon>Metakinetoplastina</taxon>
        <taxon>Trypanosomatida</taxon>
        <taxon>Trypanosomatidae</taxon>
        <taxon>Trypanosoma</taxon>
        <taxon>Nannomonas</taxon>
    </lineage>
</organism>
<keyword evidence="2" id="KW-0812">Transmembrane</keyword>
<feature type="transmembrane region" description="Helical" evidence="2">
    <location>
        <begin position="152"/>
        <end position="174"/>
    </location>
</feature>
<evidence type="ECO:0000256" key="2">
    <source>
        <dbReference type="SAM" id="Phobius"/>
    </source>
</evidence>
<name>G0UZD9_TRYCI</name>
<proteinExistence type="predicted"/>
<reference evidence="3" key="1">
    <citation type="journal article" date="2012" name="Proc. Natl. Acad. Sci. U.S.A.">
        <title>Antigenic diversity is generated by distinct evolutionary mechanisms in African trypanosome species.</title>
        <authorList>
            <person name="Jackson A.P."/>
            <person name="Berry A."/>
            <person name="Aslett M."/>
            <person name="Allison H.C."/>
            <person name="Burton P."/>
            <person name="Vavrova-Anderson J."/>
            <person name="Brown R."/>
            <person name="Browne H."/>
            <person name="Corton N."/>
            <person name="Hauser H."/>
            <person name="Gamble J."/>
            <person name="Gilderthorp R."/>
            <person name="Marcello L."/>
            <person name="McQuillan J."/>
            <person name="Otto T.D."/>
            <person name="Quail M.A."/>
            <person name="Sanders M.J."/>
            <person name="van Tonder A."/>
            <person name="Ginger M.L."/>
            <person name="Field M.C."/>
            <person name="Barry J.D."/>
            <person name="Hertz-Fowler C."/>
            <person name="Berriman M."/>
        </authorList>
    </citation>
    <scope>NUCLEOTIDE SEQUENCE</scope>
    <source>
        <strain evidence="3">IL3000</strain>
    </source>
</reference>
<dbReference type="AlphaFoldDB" id="G0UZD9"/>
<keyword evidence="2" id="KW-0472">Membrane</keyword>
<protein>
    <recommendedName>
        <fullName evidence="4">Transmembrane protein</fullName>
    </recommendedName>
</protein>
<evidence type="ECO:0000313" key="3">
    <source>
        <dbReference type="EMBL" id="CCC94758.1"/>
    </source>
</evidence>
<evidence type="ECO:0008006" key="4">
    <source>
        <dbReference type="Google" id="ProtNLM"/>
    </source>
</evidence>
<keyword evidence="2" id="KW-1133">Transmembrane helix</keyword>
<evidence type="ECO:0000256" key="1">
    <source>
        <dbReference type="SAM" id="MobiDB-lite"/>
    </source>
</evidence>
<dbReference type="VEuPathDB" id="TriTrypDB:TcIL3000.11.1420"/>
<dbReference type="EMBL" id="HE575324">
    <property type="protein sequence ID" value="CCC94758.1"/>
    <property type="molecule type" value="Genomic_DNA"/>
</dbReference>
<feature type="transmembrane region" description="Helical" evidence="2">
    <location>
        <begin position="361"/>
        <end position="381"/>
    </location>
</feature>
<accession>G0UZD9</accession>